<evidence type="ECO:0000313" key="3">
    <source>
        <dbReference type="Proteomes" id="UP000001307"/>
    </source>
</evidence>
<evidence type="ECO:0000313" key="1">
    <source>
        <dbReference type="EMBL" id="CBY09536.1"/>
    </source>
</evidence>
<dbReference type="EMBL" id="FN654297">
    <property type="protein sequence ID" value="CBY31244.1"/>
    <property type="molecule type" value="Genomic_DNA"/>
</dbReference>
<dbReference type="OrthoDB" id="10531599at2759"/>
<gene>
    <name evidence="1" type="ORF">GSOID_T00008539001</name>
    <name evidence="2" type="ORF">GSOID_T00025140001</name>
</gene>
<sequence length="156" mass="19074">MKLFNYFAFSAYAKKQNEDRLISGRSPLHELTQITDAAISWFEGFYGNEHLITEHWIRKIMRNDTRMRQRFEHCVRRSRSRRETRREFSEAEIKRDEEVYQDVDDIWSRYKDWAVEYLAPICKRQVGVEKIKHRAGFWPKLIQKRLTEFRNRNGVN</sequence>
<dbReference type="Proteomes" id="UP000001307">
    <property type="component" value="Unassembled WGS sequence"/>
</dbReference>
<organism evidence="1 3">
    <name type="scientific">Oikopleura dioica</name>
    <name type="common">Tunicate</name>
    <dbReference type="NCBI Taxonomy" id="34765"/>
    <lineage>
        <taxon>Eukaryota</taxon>
        <taxon>Metazoa</taxon>
        <taxon>Chordata</taxon>
        <taxon>Tunicata</taxon>
        <taxon>Appendicularia</taxon>
        <taxon>Copelata</taxon>
        <taxon>Oikopleuridae</taxon>
        <taxon>Oikopleura</taxon>
    </lineage>
</organism>
<accession>E4XED3</accession>
<protein>
    <submittedName>
        <fullName evidence="1">Uncharacterized protein</fullName>
    </submittedName>
</protein>
<keyword evidence="3" id="KW-1185">Reference proteome</keyword>
<reference evidence="1 3" key="1">
    <citation type="journal article" date="2010" name="Science">
        <title>Plasticity of animal genome architecture unmasked by rapid evolution of a pelagic tunicate.</title>
        <authorList>
            <person name="Denoeud F."/>
            <person name="Henriet S."/>
            <person name="Mungpakdee S."/>
            <person name="Aury J.M."/>
            <person name="Da Silva C."/>
            <person name="Brinkmann H."/>
            <person name="Mikhaleva J."/>
            <person name="Olsen L.C."/>
            <person name="Jubin C."/>
            <person name="Canestro C."/>
            <person name="Bouquet J.M."/>
            <person name="Danks G."/>
            <person name="Poulain J."/>
            <person name="Campsteijn C."/>
            <person name="Adamski M."/>
            <person name="Cross I."/>
            <person name="Yadetie F."/>
            <person name="Muffato M."/>
            <person name="Louis A."/>
            <person name="Butcher S."/>
            <person name="Tsagkogeorga G."/>
            <person name="Konrad A."/>
            <person name="Singh S."/>
            <person name="Jensen M.F."/>
            <person name="Cong E.H."/>
            <person name="Eikeseth-Otteraa H."/>
            <person name="Noel B."/>
            <person name="Anthouard V."/>
            <person name="Porcel B.M."/>
            <person name="Kachouri-Lafond R."/>
            <person name="Nishino A."/>
            <person name="Ugolini M."/>
            <person name="Chourrout P."/>
            <person name="Nishida H."/>
            <person name="Aasland R."/>
            <person name="Huzurbazar S."/>
            <person name="Westhof E."/>
            <person name="Delsuc F."/>
            <person name="Lehrach H."/>
            <person name="Reinhardt R."/>
            <person name="Weissenbach J."/>
            <person name="Roy S.W."/>
            <person name="Artiguenave F."/>
            <person name="Postlethwait J.H."/>
            <person name="Manak J.R."/>
            <person name="Thompson E.M."/>
            <person name="Jaillon O."/>
            <person name="Du Pasquier L."/>
            <person name="Boudinot P."/>
            <person name="Liberles D.A."/>
            <person name="Volff J.N."/>
            <person name="Philippe H."/>
            <person name="Lenhard B."/>
            <person name="Roest Crollius H."/>
            <person name="Wincker P."/>
            <person name="Chourrout D."/>
        </authorList>
    </citation>
    <scope>NUCLEOTIDE SEQUENCE [LARGE SCALE GENOMIC DNA]</scope>
</reference>
<name>E4XED3_OIKDI</name>
<dbReference type="AlphaFoldDB" id="E4XED3"/>
<dbReference type="EMBL" id="FN653041">
    <property type="protein sequence ID" value="CBY09536.1"/>
    <property type="molecule type" value="Genomic_DNA"/>
</dbReference>
<evidence type="ECO:0000313" key="2">
    <source>
        <dbReference type="EMBL" id="CBY31244.1"/>
    </source>
</evidence>
<dbReference type="Proteomes" id="UP000011014">
    <property type="component" value="Unassembled WGS sequence"/>
</dbReference>
<proteinExistence type="predicted"/>